<evidence type="ECO:0000259" key="10">
    <source>
        <dbReference type="Pfam" id="PF23145"/>
    </source>
</evidence>
<keyword evidence="4" id="KW-0677">Repeat</keyword>
<accession>A0AA38HKT4</accession>
<feature type="repeat" description="WD" evidence="9">
    <location>
        <begin position="70"/>
        <end position="101"/>
    </location>
</feature>
<dbReference type="Gene3D" id="1.25.40.470">
    <property type="match status" value="1"/>
</dbReference>
<dbReference type="GO" id="GO:0061512">
    <property type="term" value="P:protein localization to cilium"/>
    <property type="evidence" value="ECO:0007669"/>
    <property type="project" value="TreeGrafter"/>
</dbReference>
<evidence type="ECO:0000256" key="1">
    <source>
        <dbReference type="ARBA" id="ARBA00004120"/>
    </source>
</evidence>
<feature type="domain" description="IFT80/172/WDR35 TPR" evidence="11">
    <location>
        <begin position="703"/>
        <end position="797"/>
    </location>
</feature>
<evidence type="ECO:0000259" key="12">
    <source>
        <dbReference type="Pfam" id="PF23390"/>
    </source>
</evidence>
<dbReference type="SUPFAM" id="SSF69322">
    <property type="entry name" value="Tricorn protease domain 2"/>
    <property type="match status" value="1"/>
</dbReference>
<evidence type="ECO:0000256" key="6">
    <source>
        <dbReference type="ARBA" id="ARBA00023069"/>
    </source>
</evidence>
<dbReference type="Proteomes" id="UP001168821">
    <property type="component" value="Unassembled WGS sequence"/>
</dbReference>
<dbReference type="Pfam" id="PF25170">
    <property type="entry name" value="TPR_WDR35"/>
    <property type="match status" value="1"/>
</dbReference>
<dbReference type="PANTHER" id="PTHR12764:SF5">
    <property type="entry name" value="LD29485P"/>
    <property type="match status" value="1"/>
</dbReference>
<keyword evidence="7" id="KW-0206">Cytoskeleton</keyword>
<keyword evidence="3 9" id="KW-0853">WD repeat</keyword>
<feature type="domain" description="IFT121/TULP4 N-terminal" evidence="13">
    <location>
        <begin position="1"/>
        <end position="350"/>
    </location>
</feature>
<evidence type="ECO:0008006" key="17">
    <source>
        <dbReference type="Google" id="ProtNLM"/>
    </source>
</evidence>
<evidence type="ECO:0000259" key="11">
    <source>
        <dbReference type="Pfam" id="PF23387"/>
    </source>
</evidence>
<dbReference type="InterPro" id="IPR056157">
    <property type="entry name" value="TPR_IFT80_172_dom"/>
</dbReference>
<evidence type="ECO:0000313" key="15">
    <source>
        <dbReference type="EMBL" id="KAJ3639595.1"/>
    </source>
</evidence>
<evidence type="ECO:0000256" key="9">
    <source>
        <dbReference type="PROSITE-ProRule" id="PRU00221"/>
    </source>
</evidence>
<keyword evidence="16" id="KW-1185">Reference proteome</keyword>
<dbReference type="InterPro" id="IPR017233">
    <property type="entry name" value="WDR35"/>
</dbReference>
<reference evidence="15" key="1">
    <citation type="journal article" date="2023" name="G3 (Bethesda)">
        <title>Whole genome assemblies of Zophobas morio and Tenebrio molitor.</title>
        <authorList>
            <person name="Kaur S."/>
            <person name="Stinson S.A."/>
            <person name="diCenzo G.C."/>
        </authorList>
    </citation>
    <scope>NUCLEOTIDE SEQUENCE</scope>
    <source>
        <strain evidence="15">QUZm001</strain>
    </source>
</reference>
<feature type="domain" description="IFT121-like TPR repeats" evidence="14">
    <location>
        <begin position="1003"/>
        <end position="1102"/>
    </location>
</feature>
<dbReference type="InterPro" id="IPR015943">
    <property type="entry name" value="WD40/YVTN_repeat-like_dom_sf"/>
</dbReference>
<dbReference type="InterPro" id="IPR056170">
    <property type="entry name" value="Znf_IFT121-like"/>
</dbReference>
<dbReference type="InterPro" id="IPR036322">
    <property type="entry name" value="WD40_repeat_dom_sf"/>
</dbReference>
<protein>
    <recommendedName>
        <fullName evidence="17">WD repeat-containing protein 55 homolog</fullName>
    </recommendedName>
</protein>
<evidence type="ECO:0000259" key="13">
    <source>
        <dbReference type="Pfam" id="PF24797"/>
    </source>
</evidence>
<evidence type="ECO:0000313" key="16">
    <source>
        <dbReference type="Proteomes" id="UP001168821"/>
    </source>
</evidence>
<dbReference type="InterPro" id="IPR057361">
    <property type="entry name" value="TPR_WDR35"/>
</dbReference>
<dbReference type="Pfam" id="PF25768">
    <property type="entry name" value="TPR_IFT121"/>
    <property type="match status" value="1"/>
</dbReference>
<evidence type="ECO:0000256" key="8">
    <source>
        <dbReference type="ARBA" id="ARBA00023273"/>
    </source>
</evidence>
<gene>
    <name evidence="15" type="ORF">Zmor_002945</name>
</gene>
<dbReference type="GO" id="GO:0030991">
    <property type="term" value="C:intraciliary transport particle A"/>
    <property type="evidence" value="ECO:0007669"/>
    <property type="project" value="TreeGrafter"/>
</dbReference>
<evidence type="ECO:0000256" key="7">
    <source>
        <dbReference type="ARBA" id="ARBA00023212"/>
    </source>
</evidence>
<dbReference type="Pfam" id="PF23387">
    <property type="entry name" value="TPR_IFT80_172"/>
    <property type="match status" value="1"/>
</dbReference>
<feature type="domain" description="IFT121-like zinc finger" evidence="10">
    <location>
        <begin position="1132"/>
        <end position="1175"/>
    </location>
</feature>
<proteinExistence type="predicted"/>
<keyword evidence="8" id="KW-0966">Cell projection</keyword>
<dbReference type="AlphaFoldDB" id="A0AA38HKT4"/>
<dbReference type="EMBL" id="JALNTZ010000010">
    <property type="protein sequence ID" value="KAJ3639595.1"/>
    <property type="molecule type" value="Genomic_DNA"/>
</dbReference>
<keyword evidence="5" id="KW-0970">Cilium biogenesis/degradation</keyword>
<name>A0AA38HKT4_9CUCU</name>
<dbReference type="Pfam" id="PF24797">
    <property type="entry name" value="Beta-prop_WDR35_TULP_N"/>
    <property type="match status" value="1"/>
</dbReference>
<dbReference type="Pfam" id="PF23145">
    <property type="entry name" value="Zf_2nd_IFT121"/>
    <property type="match status" value="1"/>
</dbReference>
<dbReference type="SMART" id="SM00320">
    <property type="entry name" value="WD40"/>
    <property type="match status" value="4"/>
</dbReference>
<keyword evidence="6" id="KW-0969">Cilium</keyword>
<dbReference type="PROSITE" id="PS50082">
    <property type="entry name" value="WD_REPEATS_2"/>
    <property type="match status" value="1"/>
</dbReference>
<evidence type="ECO:0000256" key="2">
    <source>
        <dbReference type="ARBA" id="ARBA00022490"/>
    </source>
</evidence>
<organism evidence="15 16">
    <name type="scientific">Zophobas morio</name>
    <dbReference type="NCBI Taxonomy" id="2755281"/>
    <lineage>
        <taxon>Eukaryota</taxon>
        <taxon>Metazoa</taxon>
        <taxon>Ecdysozoa</taxon>
        <taxon>Arthropoda</taxon>
        <taxon>Hexapoda</taxon>
        <taxon>Insecta</taxon>
        <taxon>Pterygota</taxon>
        <taxon>Neoptera</taxon>
        <taxon>Endopterygota</taxon>
        <taxon>Coleoptera</taxon>
        <taxon>Polyphaga</taxon>
        <taxon>Cucujiformia</taxon>
        <taxon>Tenebrionidae</taxon>
        <taxon>Zophobas</taxon>
    </lineage>
</organism>
<dbReference type="InterPro" id="IPR039857">
    <property type="entry name" value="Ift122/121"/>
</dbReference>
<comment type="caution">
    <text evidence="15">The sequence shown here is derived from an EMBL/GenBank/DDBJ whole genome shotgun (WGS) entry which is preliminary data.</text>
</comment>
<dbReference type="InterPro" id="IPR056158">
    <property type="entry name" value="Beta-prop_IFT121_2nd"/>
</dbReference>
<feature type="domain" description="IFT121 second beta-propeller" evidence="12">
    <location>
        <begin position="355"/>
        <end position="672"/>
    </location>
</feature>
<dbReference type="GO" id="GO:1905515">
    <property type="term" value="P:non-motile cilium assembly"/>
    <property type="evidence" value="ECO:0007669"/>
    <property type="project" value="TreeGrafter"/>
</dbReference>
<evidence type="ECO:0000256" key="5">
    <source>
        <dbReference type="ARBA" id="ARBA00022794"/>
    </source>
</evidence>
<dbReference type="Gene3D" id="2.130.10.10">
    <property type="entry name" value="YVTN repeat-like/Quinoprotein amine dehydrogenase"/>
    <property type="match status" value="1"/>
</dbReference>
<dbReference type="InterPro" id="IPR056159">
    <property type="entry name" value="Beta-prop_IFT121_TULP_N"/>
</dbReference>
<sequence>MFIYLSKKIAIPNNTKINAIAWNKEDGYIAVGGEDGLLKVLKLDAGGENETGIKTRGLAASSNLSMNQTLEGHTESIQVLVWNEAHKKLTTSDQNGVIIVWMMYKGAWYEEMINNRKKSTVVGMAWSADGLKICIVYEDGAVIVGSVEGNRIWGRELKNVYLSGVQWSPDGKLLLFSLKNGQVHLYDNEGNFIVCFLLTFNPLVTLMTFQMQIEIFCNEVTLELIPVVGLDWYNGQNGHMHALCPNLAICYENGRAQIMRNESDINPVILDTRMIAVHCSWNHNGSLLAVAGRQYNDEKEVNLVQFYNPFGEHLRTLKVPGNSISCCVWEGGSLRVALAVDSFVYFANIRPDYKWCYFKKTVVFTCCRPQRPGICVSFWDISNNQCHSVYVPILLALDGFGDHCVLVTRSEADEAPGQYGLILCNTLGTAVDGKYVDIEPIAVTMNSLHVIVTSKNNFIVWQYKTPKSSPVTGNRAKCTMFHIDDNPTGAVEVIQDLEHLDKIPTSTHQSVDPACCITCTDKCLIIGRESGLLQYYALPHVVLTNKYKIASRPHKIAINCNSTRLSVIDVAGIMTVLDISDAVGRPSTNSDGNKLERKDVWAMCWASDNPQLLAIMEKTRMYIFKGIYPEEPVSCSGYICSFNDLEIQAVLLDEIMESPERPSNKDHLIKLEVKSLRDTRQLLEKVGINEASLFIEENPHPRLWRLLAEAALKEMNLPMAESAFVRSRDYSKLLFVKKLKDINSEAIRKARVATYLKNFDEAEKIYMEADRSDLALNLRQILGDWFRVIQILKNGASAPDYLLKTAYNSTAEYFVHFNNWATAVEYYELAGNTEEMIECYFQLEDYKKLESFIQILQEGDPLLKKIGDMFAINAVNSEAVQAYCKFGNVNAAIDLCILHNRWNMAIDLAKKFNITKISDLFIKYTSHLEEQGSLFAAIDVNIQAKFYLHAAEHAYKLADQESQKSNKNVLRVKKHYVYAARLLQMHKKNPNPAEWASDPMIYENAWKGAEAYHYYMLAQEQLYSGKLHDALCTAYKLQDYVNYIRPIDVYSLLALTACLDRSFGVCSKALIKLKTLPELSQTTRSHYIKLAWDIFTKNEPKDLRHNKLKCSNCQHFVSDWRTRCPKCKIHFPTCIASGKSIIEELSQTWLCPQCHHPAFESQMTFQNACLLCHANK</sequence>
<dbReference type="InterPro" id="IPR001680">
    <property type="entry name" value="WD40_rpt"/>
</dbReference>
<evidence type="ECO:0000256" key="4">
    <source>
        <dbReference type="ARBA" id="ARBA00022737"/>
    </source>
</evidence>
<evidence type="ECO:0000259" key="14">
    <source>
        <dbReference type="Pfam" id="PF25768"/>
    </source>
</evidence>
<comment type="subcellular location">
    <subcellularLocation>
        <location evidence="1">Cytoplasm</location>
        <location evidence="1">Cytoskeleton</location>
        <location evidence="1">Cilium basal body</location>
    </subcellularLocation>
</comment>
<dbReference type="Pfam" id="PF23390">
    <property type="entry name" value="Beta-prop_WDR35_2nd"/>
    <property type="match status" value="1"/>
</dbReference>
<keyword evidence="2" id="KW-0963">Cytoplasm</keyword>
<dbReference type="PANTHER" id="PTHR12764">
    <property type="entry name" value="WD REPEAT DOMAIN-RELATED"/>
    <property type="match status" value="1"/>
</dbReference>
<dbReference type="SUPFAM" id="SSF50978">
    <property type="entry name" value="WD40 repeat-like"/>
    <property type="match status" value="1"/>
</dbReference>
<dbReference type="GO" id="GO:0097730">
    <property type="term" value="C:non-motile cilium"/>
    <property type="evidence" value="ECO:0007669"/>
    <property type="project" value="TreeGrafter"/>
</dbReference>
<dbReference type="InterPro" id="IPR057979">
    <property type="entry name" value="TPR_IFT121"/>
</dbReference>
<dbReference type="PIRSF" id="PIRSF037536">
    <property type="entry name" value="WD_repeat_p35"/>
    <property type="match status" value="1"/>
</dbReference>
<dbReference type="GO" id="GO:0035721">
    <property type="term" value="P:intraciliary retrograde transport"/>
    <property type="evidence" value="ECO:0007669"/>
    <property type="project" value="TreeGrafter"/>
</dbReference>
<evidence type="ECO:0000256" key="3">
    <source>
        <dbReference type="ARBA" id="ARBA00022574"/>
    </source>
</evidence>